<evidence type="ECO:0000256" key="1">
    <source>
        <dbReference type="SAM" id="Phobius"/>
    </source>
</evidence>
<accession>A0A1X7SH63</accession>
<protein>
    <submittedName>
        <fullName evidence="2">Uncharacterized protein</fullName>
    </submittedName>
</protein>
<dbReference type="SUPFAM" id="SSF52799">
    <property type="entry name" value="(Phosphotyrosine protein) phosphatases II"/>
    <property type="match status" value="1"/>
</dbReference>
<keyword evidence="1" id="KW-0812">Transmembrane</keyword>
<dbReference type="AlphaFoldDB" id="A0A1X7SH63"/>
<organism evidence="2">
    <name type="scientific">Amphimedon queenslandica</name>
    <name type="common">Sponge</name>
    <dbReference type="NCBI Taxonomy" id="400682"/>
    <lineage>
        <taxon>Eukaryota</taxon>
        <taxon>Metazoa</taxon>
        <taxon>Porifera</taxon>
        <taxon>Demospongiae</taxon>
        <taxon>Heteroscleromorpha</taxon>
        <taxon>Haplosclerida</taxon>
        <taxon>Niphatidae</taxon>
        <taxon>Amphimedon</taxon>
    </lineage>
</organism>
<dbReference type="EnsemblMetazoa" id="Aqu2.1.01392_001">
    <property type="protein sequence ID" value="Aqu2.1.01392_001"/>
    <property type="gene ID" value="Aqu2.1.01392"/>
</dbReference>
<dbReference type="OrthoDB" id="6144703at2759"/>
<dbReference type="InParanoid" id="A0A1X7SH63"/>
<dbReference type="InterPro" id="IPR029021">
    <property type="entry name" value="Prot-tyrosine_phosphatase-like"/>
</dbReference>
<evidence type="ECO:0000313" key="2">
    <source>
        <dbReference type="EnsemblMetazoa" id="Aqu2.1.01392_001"/>
    </source>
</evidence>
<proteinExistence type="predicted"/>
<dbReference type="Gene3D" id="3.90.190.10">
    <property type="entry name" value="Protein tyrosine phosphatase superfamily"/>
    <property type="match status" value="1"/>
</dbReference>
<name>A0A1X7SH63_AMPQE</name>
<sequence>MKPIAVASFHEHVQEMHVDSDKGFEMEYKSVPMQTETSFDIGRNEGNKTKNRWANIFPCVFSNIPPKLFLVSLLLVSLTVILL</sequence>
<keyword evidence="1" id="KW-1133">Transmembrane helix</keyword>
<feature type="transmembrane region" description="Helical" evidence="1">
    <location>
        <begin position="64"/>
        <end position="82"/>
    </location>
</feature>
<keyword evidence="1" id="KW-0472">Membrane</keyword>
<reference evidence="2" key="1">
    <citation type="submission" date="2017-05" db="UniProtKB">
        <authorList>
            <consortium name="EnsemblMetazoa"/>
        </authorList>
    </citation>
    <scope>IDENTIFICATION</scope>
</reference>